<comment type="catalytic activity">
    <reaction evidence="4">
        <text>S-methyl-5'-thioadenosine + phosphate = 5-(methylsulfanyl)-alpha-D-ribose 1-phosphate + adenine</text>
        <dbReference type="Rhea" id="RHEA:11852"/>
        <dbReference type="ChEBI" id="CHEBI:16708"/>
        <dbReference type="ChEBI" id="CHEBI:17509"/>
        <dbReference type="ChEBI" id="CHEBI:43474"/>
        <dbReference type="ChEBI" id="CHEBI:58533"/>
        <dbReference type="EC" id="2.4.2.28"/>
    </reaction>
</comment>
<proteinExistence type="inferred from homology"/>
<comment type="subunit">
    <text evidence="4">Homotrimer.</text>
</comment>
<dbReference type="GO" id="GO:0005829">
    <property type="term" value="C:cytosol"/>
    <property type="evidence" value="ECO:0007669"/>
    <property type="project" value="TreeGrafter"/>
</dbReference>
<dbReference type="PANTHER" id="PTHR42679">
    <property type="entry name" value="S-METHYL-5'-THIOADENOSINE PHOSPHORYLASE"/>
    <property type="match status" value="1"/>
</dbReference>
<protein>
    <recommendedName>
        <fullName evidence="4">S-methyl-5'-thioadenosine phosphorylase</fullName>
        <ecNumber evidence="4">2.4.2.28</ecNumber>
    </recommendedName>
    <alternativeName>
        <fullName evidence="4">5'-methylthioadenosine phosphorylase</fullName>
        <shortName evidence="4">MTA phosphorylase</shortName>
        <shortName evidence="4">MTAP</shortName>
        <shortName evidence="4">MTAPase</shortName>
    </alternativeName>
</protein>
<evidence type="ECO:0000256" key="1">
    <source>
        <dbReference type="ARBA" id="ARBA00022676"/>
    </source>
</evidence>
<feature type="binding site" evidence="4">
    <location>
        <position position="175"/>
    </location>
    <ligand>
        <name>phosphate</name>
        <dbReference type="ChEBI" id="CHEBI:43474"/>
    </ligand>
</feature>
<dbReference type="SUPFAM" id="SSF53167">
    <property type="entry name" value="Purine and uridine phosphorylases"/>
    <property type="match status" value="1"/>
</dbReference>
<feature type="binding site" evidence="4">
    <location>
        <position position="174"/>
    </location>
    <ligand>
        <name>substrate</name>
    </ligand>
</feature>
<dbReference type="AlphaFoldDB" id="A0A5M8PXZ6"/>
<organism evidence="6 7">
    <name type="scientific">Lasallia pustulata</name>
    <dbReference type="NCBI Taxonomy" id="136370"/>
    <lineage>
        <taxon>Eukaryota</taxon>
        <taxon>Fungi</taxon>
        <taxon>Dikarya</taxon>
        <taxon>Ascomycota</taxon>
        <taxon>Pezizomycotina</taxon>
        <taxon>Lecanoromycetes</taxon>
        <taxon>OSLEUM clade</taxon>
        <taxon>Umbilicariomycetidae</taxon>
        <taxon>Umbilicariales</taxon>
        <taxon>Umbilicariaceae</taxon>
        <taxon>Lasallia</taxon>
    </lineage>
</organism>
<comment type="caution">
    <text evidence="4">Lacks conserved residue(s) required for the propagation of feature annotation.</text>
</comment>
<sequence>MADIPDLPTTYDAPIHIAIIGGTGLSSLPTFTPIARLRVPTPWGAPSSPITVLSHAAPTAANPARRIAVAFLSRHGLHHQYAPHEVPSRANIAALRKLGVRCLVAFRGVVGHVGFADPFSAELSKIVVECAQVLEGEDVKLHEGGTLICMEGPQFSTRSESHLYRAWGGTVINMSCLPEAKLAREAEIAYVMICMSTDYDCWHPTTAAVTVDMVMGHMAANADNARRLVAAVLDRLAAEEAYARCVAGWGLEGMTRGAVGMTKPEGRNVETVEKLEWLFPGYF</sequence>
<dbReference type="Pfam" id="PF01048">
    <property type="entry name" value="PNP_UDP_1"/>
    <property type="match status" value="1"/>
</dbReference>
<feature type="binding site" evidence="4">
    <location>
        <begin position="74"/>
        <end position="75"/>
    </location>
    <ligand>
        <name>phosphate</name>
        <dbReference type="ChEBI" id="CHEBI:43474"/>
    </ligand>
</feature>
<dbReference type="CDD" id="cd09010">
    <property type="entry name" value="MTAP_SsMTAPII_like_MTIP"/>
    <property type="match status" value="1"/>
</dbReference>
<comment type="caution">
    <text evidence="6">The sequence shown here is derived from an EMBL/GenBank/DDBJ whole genome shotgun (WGS) entry which is preliminary data.</text>
</comment>
<evidence type="ECO:0000256" key="3">
    <source>
        <dbReference type="ARBA" id="ARBA00022726"/>
    </source>
</evidence>
<evidence type="ECO:0000256" key="2">
    <source>
        <dbReference type="ARBA" id="ARBA00022679"/>
    </source>
</evidence>
<dbReference type="GO" id="GO:0017061">
    <property type="term" value="F:S-methyl-5-thioadenosine phosphorylase activity"/>
    <property type="evidence" value="ECO:0007669"/>
    <property type="project" value="UniProtKB-UniRule"/>
</dbReference>
<accession>A0A5M8PXZ6</accession>
<dbReference type="EC" id="2.4.2.28" evidence="4"/>
<comment type="pathway">
    <text evidence="4">Amino-acid biosynthesis; L-methionine biosynthesis via salvage pathway; S-methyl-5-thio-alpha-D-ribose 1-phosphate from S-methyl-5'-thioadenosine (phosphorylase route): step 1/1.</text>
</comment>
<evidence type="ECO:0000313" key="7">
    <source>
        <dbReference type="Proteomes" id="UP000324767"/>
    </source>
</evidence>
<keyword evidence="1 4" id="KW-0328">Glycosyltransferase</keyword>
<dbReference type="HAMAP" id="MF_01963">
    <property type="entry name" value="MTAP"/>
    <property type="match status" value="1"/>
</dbReference>
<evidence type="ECO:0000256" key="4">
    <source>
        <dbReference type="HAMAP-Rule" id="MF_03155"/>
    </source>
</evidence>
<feature type="site" description="Important for substrate specificity" evidence="4">
    <location>
        <position position="156"/>
    </location>
</feature>
<keyword evidence="4" id="KW-0963">Cytoplasm</keyword>
<dbReference type="InterPro" id="IPR010044">
    <property type="entry name" value="MTAP"/>
</dbReference>
<comment type="function">
    <text evidence="4">Catalyzes the reversible phosphorylation of S-methyl-5'-thioadenosine (MTA) to adenine and 5-methylthioribose-1-phosphate. Involved in the breakdown of MTA, a major by-product of polyamine biosynthesis. Responsible for the first step in the methionine salvage pathway after MTA has been generated from S-adenosylmethionine. Has broad substrate specificity with 6-aminopurine nucleosides as preferred substrates.</text>
</comment>
<dbReference type="EMBL" id="VXIT01000004">
    <property type="protein sequence ID" value="KAA6413535.1"/>
    <property type="molecule type" value="Genomic_DNA"/>
</dbReference>
<gene>
    <name evidence="6" type="ORF">FRX48_03281</name>
</gene>
<feature type="site" description="Important for substrate specificity" evidence="4">
    <location>
        <position position="211"/>
    </location>
</feature>
<dbReference type="Gene3D" id="3.40.50.1580">
    <property type="entry name" value="Nucleoside phosphorylase domain"/>
    <property type="match status" value="2"/>
</dbReference>
<dbReference type="PANTHER" id="PTHR42679:SF2">
    <property type="entry name" value="S-METHYL-5'-THIOADENOSINE PHOSPHORYLASE"/>
    <property type="match status" value="1"/>
</dbReference>
<feature type="binding site" evidence="4">
    <location>
        <position position="23"/>
    </location>
    <ligand>
        <name>phosphate</name>
        <dbReference type="ChEBI" id="CHEBI:43474"/>
    </ligand>
</feature>
<dbReference type="Proteomes" id="UP000324767">
    <property type="component" value="Unassembled WGS sequence"/>
</dbReference>
<comment type="similarity">
    <text evidence="4">Belongs to the PNP/MTAP phosphorylase family. MTAP subfamily.</text>
</comment>
<keyword evidence="4" id="KW-0539">Nucleus</keyword>
<dbReference type="OrthoDB" id="431409at2759"/>
<evidence type="ECO:0000259" key="5">
    <source>
        <dbReference type="Pfam" id="PF01048"/>
    </source>
</evidence>
<keyword evidence="2 4" id="KW-0808">Transferase</keyword>
<dbReference type="GO" id="GO:0019509">
    <property type="term" value="P:L-methionine salvage from methylthioadenosine"/>
    <property type="evidence" value="ECO:0007669"/>
    <property type="project" value="UniProtKB-UniRule"/>
</dbReference>
<name>A0A5M8PXZ6_9LECA</name>
<keyword evidence="3 4" id="KW-0660">Purine salvage</keyword>
<dbReference type="GO" id="GO:0006166">
    <property type="term" value="P:purine ribonucleoside salvage"/>
    <property type="evidence" value="ECO:0007669"/>
    <property type="project" value="UniProtKB-KW"/>
</dbReference>
<comment type="subcellular location">
    <subcellularLocation>
        <location evidence="4">Cytoplasm</location>
    </subcellularLocation>
    <subcellularLocation>
        <location evidence="4">Nucleus</location>
    </subcellularLocation>
</comment>
<dbReference type="UniPathway" id="UPA00904">
    <property type="reaction ID" value="UER00873"/>
</dbReference>
<dbReference type="InterPro" id="IPR035994">
    <property type="entry name" value="Nucleoside_phosphorylase_sf"/>
</dbReference>
<reference evidence="6 7" key="1">
    <citation type="submission" date="2019-09" db="EMBL/GenBank/DDBJ databases">
        <title>The hologenome of the rock-dwelling lichen Lasallia pustulata.</title>
        <authorList>
            <person name="Greshake Tzovaras B."/>
            <person name="Segers F."/>
            <person name="Bicker A."/>
            <person name="Dal Grande F."/>
            <person name="Otte J."/>
            <person name="Hankeln T."/>
            <person name="Schmitt I."/>
            <person name="Ebersberger I."/>
        </authorList>
    </citation>
    <scope>NUCLEOTIDE SEQUENCE [LARGE SCALE GENOMIC DNA]</scope>
    <source>
        <strain evidence="6">A1-1</strain>
    </source>
</reference>
<evidence type="ECO:0000313" key="6">
    <source>
        <dbReference type="EMBL" id="KAA6413535.1"/>
    </source>
</evidence>
<dbReference type="GO" id="GO:0005634">
    <property type="term" value="C:nucleus"/>
    <property type="evidence" value="ECO:0007669"/>
    <property type="project" value="UniProtKB-SubCell"/>
</dbReference>
<feature type="domain" description="Nucleoside phosphorylase" evidence="5">
    <location>
        <begin position="107"/>
        <end position="233"/>
    </location>
</feature>
<feature type="binding site" evidence="4">
    <location>
        <begin position="198"/>
        <end position="200"/>
    </location>
    <ligand>
        <name>substrate</name>
    </ligand>
</feature>
<dbReference type="InterPro" id="IPR000845">
    <property type="entry name" value="Nucleoside_phosphorylase_d"/>
</dbReference>